<dbReference type="AlphaFoldDB" id="A0A4D5RB71"/>
<sequence>MVKIKVKCDFDIQFLVESPLTTQLADLLPEMVRIYNGILRIRSAIDSLEELTRRLESDSASSHDAPTVEERPPLQMELSNAHVLSKVAAEAKARVSRQQLESGRCITRDLIASTDEMFRSTFSVLKLPDKLSQFKRAVLESLDGADVKGRLAENDAKLWWAGKELTKDKELRDFVGSNEKTTIIATLSSSSVMHQTRATDEACKDFLLARLKREYESDPLETEASTLPRDTRTLQRSMYGLSEVRWKH</sequence>
<dbReference type="InterPro" id="IPR021298">
    <property type="entry name" value="CFAP298"/>
</dbReference>
<organism evidence="1">
    <name type="scientific">Ixodes scapularis</name>
    <name type="common">Black-legged tick</name>
    <name type="synonym">Deer tick</name>
    <dbReference type="NCBI Taxonomy" id="6945"/>
    <lineage>
        <taxon>Eukaryota</taxon>
        <taxon>Metazoa</taxon>
        <taxon>Ecdysozoa</taxon>
        <taxon>Arthropoda</taxon>
        <taxon>Chelicerata</taxon>
        <taxon>Arachnida</taxon>
        <taxon>Acari</taxon>
        <taxon>Parasitiformes</taxon>
        <taxon>Ixodida</taxon>
        <taxon>Ixodoidea</taxon>
        <taxon>Ixodidae</taxon>
        <taxon>Ixodinae</taxon>
        <taxon>Ixodes</taxon>
    </lineage>
</organism>
<dbReference type="GO" id="GO:0003352">
    <property type="term" value="P:regulation of cilium movement"/>
    <property type="evidence" value="ECO:0007669"/>
    <property type="project" value="InterPro"/>
</dbReference>
<accession>A0A4D5RB71</accession>
<dbReference type="EMBL" id="GHJT01000319">
    <property type="protein sequence ID" value="MOY34290.1"/>
    <property type="molecule type" value="Transcribed_RNA"/>
</dbReference>
<name>A0A4D5RB71_IXOSC</name>
<proteinExistence type="predicted"/>
<dbReference type="Pfam" id="PF11069">
    <property type="entry name" value="CFAP298"/>
    <property type="match status" value="1"/>
</dbReference>
<dbReference type="VEuPathDB" id="VectorBase:ISCP_026867"/>
<protein>
    <submittedName>
        <fullName evidence="1">Uncharacterized protein</fullName>
    </submittedName>
</protein>
<feature type="non-terminal residue" evidence="1">
    <location>
        <position position="248"/>
    </location>
</feature>
<dbReference type="OrthoDB" id="276065at2759"/>
<reference evidence="1" key="1">
    <citation type="submission" date="2019-04" db="EMBL/GenBank/DDBJ databases">
        <title>An insight into the mialome of Ixodes scapularis.</title>
        <authorList>
            <person name="Ribeiro J.M."/>
            <person name="Mather T.N."/>
            <person name="Karim S."/>
        </authorList>
    </citation>
    <scope>NUCLEOTIDE SEQUENCE</scope>
</reference>
<dbReference type="PANTHER" id="PTHR13238">
    <property type="entry name" value="PROTEIN C21ORF59"/>
    <property type="match status" value="1"/>
</dbReference>
<evidence type="ECO:0000313" key="1">
    <source>
        <dbReference type="EMBL" id="MOY34290.1"/>
    </source>
</evidence>